<protein>
    <submittedName>
        <fullName evidence="1">Uncharacterized protein</fullName>
    </submittedName>
</protein>
<dbReference type="EMBL" id="ADVL01000623">
    <property type="protein sequence ID" value="EFH10865.1"/>
    <property type="molecule type" value="Genomic_DNA"/>
</dbReference>
<dbReference type="Proteomes" id="UP000005324">
    <property type="component" value="Unassembled WGS sequence"/>
</dbReference>
<dbReference type="HOGENOM" id="CLU_949565_0_0_5"/>
<organism evidence="1 2">
    <name type="scientific">Pseudoroseomonas cervicalis ATCC 49957</name>
    <dbReference type="NCBI Taxonomy" id="525371"/>
    <lineage>
        <taxon>Bacteria</taxon>
        <taxon>Pseudomonadati</taxon>
        <taxon>Pseudomonadota</taxon>
        <taxon>Alphaproteobacteria</taxon>
        <taxon>Acetobacterales</taxon>
        <taxon>Roseomonadaceae</taxon>
        <taxon>Roseomonas</taxon>
    </lineage>
</organism>
<name>D5RPA2_9PROT</name>
<sequence length="293" mass="34396">MRYYFMMKPFRGSRLKIERAKHHLDSLQKQIEDYIYSKPFKIGIKDNGWRYGPKIKIERDPPFFLPTIIGDIVHNLRVSLDLLASDLVRINGGNTKGVYFPFCESSKDLKSTIKQRNLHRASVEAQNLIISLKPYKGGNSLLRALHDLDITDKHKMLIPAITGISSEGFEIFIDIFEDPCILLEMSIQYDDESKEHPWKYEYFDEDISSEFYRSIKFVFGREIFDKDVDVIEFLKKIADLVEDIIALFEKKFENIILDYITNKQVQTRSTVKIKFEIIKNECNNYINNNSIKK</sequence>
<evidence type="ECO:0000313" key="1">
    <source>
        <dbReference type="EMBL" id="EFH10865.1"/>
    </source>
</evidence>
<dbReference type="AlphaFoldDB" id="D5RPA2"/>
<evidence type="ECO:0000313" key="2">
    <source>
        <dbReference type="Proteomes" id="UP000005324"/>
    </source>
</evidence>
<proteinExistence type="predicted"/>
<reference evidence="1 2" key="1">
    <citation type="submission" date="2010-04" db="EMBL/GenBank/DDBJ databases">
        <authorList>
            <person name="Qin X."/>
            <person name="Bachman B."/>
            <person name="Battles P."/>
            <person name="Bell A."/>
            <person name="Bess C."/>
            <person name="Bickham C."/>
            <person name="Chaboub L."/>
            <person name="Chen D."/>
            <person name="Coyle M."/>
            <person name="Deiros D.R."/>
            <person name="Dinh H."/>
            <person name="Forbes L."/>
            <person name="Fowler G."/>
            <person name="Francisco L."/>
            <person name="Fu Q."/>
            <person name="Gubbala S."/>
            <person name="Hale W."/>
            <person name="Han Y."/>
            <person name="Hemphill L."/>
            <person name="Highlander S.K."/>
            <person name="Hirani K."/>
            <person name="Hogues M."/>
            <person name="Jackson L."/>
            <person name="Jakkamsetti A."/>
            <person name="Javaid M."/>
            <person name="Jiang H."/>
            <person name="Korchina V."/>
            <person name="Kovar C."/>
            <person name="Lara F."/>
            <person name="Lee S."/>
            <person name="Mata R."/>
            <person name="Mathew T."/>
            <person name="Moen C."/>
            <person name="Morales K."/>
            <person name="Munidasa M."/>
            <person name="Nazareth L."/>
            <person name="Ngo R."/>
            <person name="Nguyen L."/>
            <person name="Okwuonu G."/>
            <person name="Ongeri F."/>
            <person name="Patil S."/>
            <person name="Petrosino J."/>
            <person name="Pham C."/>
            <person name="Pham P."/>
            <person name="Pu L.-L."/>
            <person name="Puazo M."/>
            <person name="Raj R."/>
            <person name="Reid J."/>
            <person name="Rouhana J."/>
            <person name="Saada N."/>
            <person name="Shang Y."/>
            <person name="Simmons D."/>
            <person name="Thornton R."/>
            <person name="Warren J."/>
            <person name="Weissenberger G."/>
            <person name="Zhang J."/>
            <person name="Zhang L."/>
            <person name="Zhou C."/>
            <person name="Zhu D."/>
            <person name="Muzny D."/>
            <person name="Worley K."/>
            <person name="Gibbs R."/>
        </authorList>
    </citation>
    <scope>NUCLEOTIDE SEQUENCE [LARGE SCALE GENOMIC DNA]</scope>
    <source>
        <strain evidence="1 2">ATCC 49957</strain>
    </source>
</reference>
<gene>
    <name evidence="1" type="ORF">HMPREF0731_2913</name>
</gene>
<accession>D5RPA2</accession>
<comment type="caution">
    <text evidence="1">The sequence shown here is derived from an EMBL/GenBank/DDBJ whole genome shotgun (WGS) entry which is preliminary data.</text>
</comment>
<keyword evidence="2" id="KW-1185">Reference proteome</keyword>